<dbReference type="GO" id="GO:0031503">
    <property type="term" value="P:protein-containing complex localization"/>
    <property type="evidence" value="ECO:0007669"/>
    <property type="project" value="EnsemblFungi"/>
</dbReference>
<dbReference type="AlphaFoldDB" id="G8ZWR5"/>
<proteinExistence type="predicted"/>
<evidence type="ECO:0000313" key="3">
    <source>
        <dbReference type="Proteomes" id="UP000005627"/>
    </source>
</evidence>
<dbReference type="InParanoid" id="G8ZWR5"/>
<dbReference type="FunCoup" id="G8ZWR5">
    <property type="interactions" value="28"/>
</dbReference>
<evidence type="ECO:0000313" key="2">
    <source>
        <dbReference type="EMBL" id="CCE93059.1"/>
    </source>
</evidence>
<accession>G8ZWR5</accession>
<gene>
    <name evidence="2" type="primary">TDEL0F02480</name>
    <name evidence="2" type="ORF">TDEL_0F02480</name>
</gene>
<dbReference type="eggNOG" id="ENOG502RZ92">
    <property type="taxonomic scope" value="Eukaryota"/>
</dbReference>
<dbReference type="RefSeq" id="XP_003682270.1">
    <property type="nucleotide sequence ID" value="XM_003682222.1"/>
</dbReference>
<protein>
    <submittedName>
        <fullName evidence="2">Uncharacterized protein</fullName>
    </submittedName>
</protein>
<feature type="region of interest" description="Disordered" evidence="1">
    <location>
        <begin position="1"/>
        <end position="62"/>
    </location>
</feature>
<dbReference type="OrthoDB" id="5378975at2759"/>
<keyword evidence="3" id="KW-1185">Reference proteome</keyword>
<dbReference type="GO" id="GO:0035653">
    <property type="term" value="P:clathrin-coated vesicle cargo loading, AP-1-mediated"/>
    <property type="evidence" value="ECO:0007669"/>
    <property type="project" value="EnsemblFungi"/>
</dbReference>
<dbReference type="GeneID" id="11501519"/>
<evidence type="ECO:0000256" key="1">
    <source>
        <dbReference type="SAM" id="MobiDB-lite"/>
    </source>
</evidence>
<sequence>MAEEEVLEGSLGEEGAESDDFGNFSDASFEEQDEVERYLEQLLPKDTCEPSSQRNGRENSGLVELLKDERPRVVYEQLVQLRPVLQPLNWNKSHLKSDLWHILRLPEEEPVTEVPVPERALNDSLYKKLRASLEDKSTETNTVLRDQVRFDYSVPLAPRSLQFEDEDDIPGLLTQSEEKVDDLQKYHDQLCHAVDVLFGKLQQLQEQQESLISDKTTFENVVTNLTGHTQRLYRDEVALYNKKLKKRNKFSWGR</sequence>
<dbReference type="HOGENOM" id="CLU_055503_0_0_1"/>
<name>G8ZWR5_TORDE</name>
<dbReference type="KEGG" id="tdl:TDEL_0F02480"/>
<dbReference type="STRING" id="1076872.G8ZWR5"/>
<dbReference type="EMBL" id="HE616747">
    <property type="protein sequence ID" value="CCE93059.1"/>
    <property type="molecule type" value="Genomic_DNA"/>
</dbReference>
<dbReference type="Proteomes" id="UP000005627">
    <property type="component" value="Chromosome 6"/>
</dbReference>
<organism evidence="2 3">
    <name type="scientific">Torulaspora delbrueckii</name>
    <name type="common">Yeast</name>
    <name type="synonym">Candida colliculosa</name>
    <dbReference type="NCBI Taxonomy" id="4950"/>
    <lineage>
        <taxon>Eukaryota</taxon>
        <taxon>Fungi</taxon>
        <taxon>Dikarya</taxon>
        <taxon>Ascomycota</taxon>
        <taxon>Saccharomycotina</taxon>
        <taxon>Saccharomycetes</taxon>
        <taxon>Saccharomycetales</taxon>
        <taxon>Saccharomycetaceae</taxon>
        <taxon>Torulaspora</taxon>
    </lineage>
</organism>
<reference evidence="2 3" key="1">
    <citation type="journal article" date="2011" name="Proc. Natl. Acad. Sci. U.S.A.">
        <title>Evolutionary erosion of yeast sex chromosomes by mating-type switching accidents.</title>
        <authorList>
            <person name="Gordon J.L."/>
            <person name="Armisen D."/>
            <person name="Proux-Wera E."/>
            <person name="Oheigeartaigh S.S."/>
            <person name="Byrne K.P."/>
            <person name="Wolfe K.H."/>
        </authorList>
    </citation>
    <scope>NUCLEOTIDE SEQUENCE [LARGE SCALE GENOMIC DNA]</scope>
    <source>
        <strain evidence="3">ATCC 10662 / CBS 1146 / NBRC 0425 / NCYC 2629 / NRRL Y-866</strain>
    </source>
</reference>